<dbReference type="Proteomes" id="UP000193411">
    <property type="component" value="Unassembled WGS sequence"/>
</dbReference>
<proteinExistence type="predicted"/>
<feature type="compositionally biased region" description="Basic and acidic residues" evidence="1">
    <location>
        <begin position="122"/>
        <end position="141"/>
    </location>
</feature>
<evidence type="ECO:0000313" key="3">
    <source>
        <dbReference type="Proteomes" id="UP000193411"/>
    </source>
</evidence>
<keyword evidence="3" id="KW-1185">Reference proteome</keyword>
<sequence length="162" mass="17709">MFDALQVSCACFVRISASLRHDLADAHAQRDLAHVERDAAIDEHGVVIAERHAANSQLAVERARAISEIEFLAARLATADAQRDAALLDRDVATAARDAQAAADALAMTAKDQPHSSTRHRDKVEPIVRDSNDKATDDKHQAIPTKPCLRNEFNDIDAIQQL</sequence>
<reference evidence="2 3" key="1">
    <citation type="submission" date="2016-07" db="EMBL/GenBank/DDBJ databases">
        <title>Pervasive Adenine N6-methylation of Active Genes in Fungi.</title>
        <authorList>
            <consortium name="DOE Joint Genome Institute"/>
            <person name="Mondo S.J."/>
            <person name="Dannebaum R.O."/>
            <person name="Kuo R.C."/>
            <person name="Labutti K."/>
            <person name="Haridas S."/>
            <person name="Kuo A."/>
            <person name="Salamov A."/>
            <person name="Ahrendt S.R."/>
            <person name="Lipzen A."/>
            <person name="Sullivan W."/>
            <person name="Andreopoulos W.B."/>
            <person name="Clum A."/>
            <person name="Lindquist E."/>
            <person name="Daum C."/>
            <person name="Ramamoorthy G.K."/>
            <person name="Gryganskyi A."/>
            <person name="Culley D."/>
            <person name="Magnuson J.K."/>
            <person name="James T.Y."/>
            <person name="O'Malley M.A."/>
            <person name="Stajich J.E."/>
            <person name="Spatafora J.W."/>
            <person name="Visel A."/>
            <person name="Grigoriev I.V."/>
        </authorList>
    </citation>
    <scope>NUCLEOTIDE SEQUENCE [LARGE SCALE GENOMIC DNA]</scope>
    <source>
        <strain evidence="2 3">PL171</strain>
    </source>
</reference>
<dbReference type="EMBL" id="MCFL01000039">
    <property type="protein sequence ID" value="ORZ33038.1"/>
    <property type="molecule type" value="Genomic_DNA"/>
</dbReference>
<comment type="caution">
    <text evidence="2">The sequence shown here is derived from an EMBL/GenBank/DDBJ whole genome shotgun (WGS) entry which is preliminary data.</text>
</comment>
<accession>A0A1Y2HEN7</accession>
<name>A0A1Y2HEN7_9FUNG</name>
<evidence type="ECO:0000256" key="1">
    <source>
        <dbReference type="SAM" id="MobiDB-lite"/>
    </source>
</evidence>
<dbReference type="AlphaFoldDB" id="A0A1Y2HEN7"/>
<feature type="region of interest" description="Disordered" evidence="1">
    <location>
        <begin position="109"/>
        <end position="142"/>
    </location>
</feature>
<evidence type="ECO:0000313" key="2">
    <source>
        <dbReference type="EMBL" id="ORZ33038.1"/>
    </source>
</evidence>
<protein>
    <submittedName>
        <fullName evidence="2">Uncharacterized protein</fullName>
    </submittedName>
</protein>
<organism evidence="2 3">
    <name type="scientific">Catenaria anguillulae PL171</name>
    <dbReference type="NCBI Taxonomy" id="765915"/>
    <lineage>
        <taxon>Eukaryota</taxon>
        <taxon>Fungi</taxon>
        <taxon>Fungi incertae sedis</taxon>
        <taxon>Blastocladiomycota</taxon>
        <taxon>Blastocladiomycetes</taxon>
        <taxon>Blastocladiales</taxon>
        <taxon>Catenariaceae</taxon>
        <taxon>Catenaria</taxon>
    </lineage>
</organism>
<gene>
    <name evidence="2" type="ORF">BCR44DRAFT_411919</name>
</gene>